<name>A0ABQ5N148_9CLOT</name>
<keyword evidence="2" id="KW-1185">Reference proteome</keyword>
<reference evidence="1 2" key="1">
    <citation type="journal article" date="2024" name="Int. J. Syst. Evol. Microbiol.">
        <title>Clostridium omnivorum sp. nov., isolated from anoxic soil under the treatment of reductive soil disinfestation.</title>
        <authorList>
            <person name="Ueki A."/>
            <person name="Tonouchi A."/>
            <person name="Kaku N."/>
            <person name="Honma S."/>
            <person name="Ueki K."/>
        </authorList>
    </citation>
    <scope>NUCLEOTIDE SEQUENCE [LARGE SCALE GENOMIC DNA]</scope>
    <source>
        <strain evidence="1 2">E14</strain>
    </source>
</reference>
<evidence type="ECO:0000313" key="1">
    <source>
        <dbReference type="EMBL" id="GLC28924.1"/>
    </source>
</evidence>
<protein>
    <submittedName>
        <fullName evidence="1">Uncharacterized protein</fullName>
    </submittedName>
</protein>
<dbReference type="Proteomes" id="UP001208567">
    <property type="component" value="Unassembled WGS sequence"/>
</dbReference>
<organism evidence="1 2">
    <name type="scientific">Clostridium omnivorum</name>
    <dbReference type="NCBI Taxonomy" id="1604902"/>
    <lineage>
        <taxon>Bacteria</taxon>
        <taxon>Bacillati</taxon>
        <taxon>Bacillota</taxon>
        <taxon>Clostridia</taxon>
        <taxon>Eubacteriales</taxon>
        <taxon>Clostridiaceae</taxon>
        <taxon>Clostridium</taxon>
    </lineage>
</organism>
<accession>A0ABQ5N148</accession>
<proteinExistence type="predicted"/>
<comment type="caution">
    <text evidence="1">The sequence shown here is derived from an EMBL/GenBank/DDBJ whole genome shotgun (WGS) entry which is preliminary data.</text>
</comment>
<sequence>MREQRAIIIPINVWQDPQGDIVLNTSERECMVFFGCWDEQGDPANYLGKISFKNCWASKYTHSQFLPYKIYGDKAHSYILKIENSTWLRDLIDEKRGLYPGDIHIGLSWNKKEYIHFVVQG</sequence>
<gene>
    <name evidence="1" type="ORF">bsdE14_03340</name>
</gene>
<dbReference type="EMBL" id="BRXR01000001">
    <property type="protein sequence ID" value="GLC28924.1"/>
    <property type="molecule type" value="Genomic_DNA"/>
</dbReference>
<evidence type="ECO:0000313" key="2">
    <source>
        <dbReference type="Proteomes" id="UP001208567"/>
    </source>
</evidence>